<dbReference type="SUPFAM" id="SSF46689">
    <property type="entry name" value="Homeodomain-like"/>
    <property type="match status" value="1"/>
</dbReference>
<dbReference type="Pfam" id="PF17754">
    <property type="entry name" value="TetR_C_14"/>
    <property type="match status" value="1"/>
</dbReference>
<dbReference type="PROSITE" id="PS50977">
    <property type="entry name" value="HTH_TETR_2"/>
    <property type="match status" value="1"/>
</dbReference>
<dbReference type="Gene3D" id="1.10.357.10">
    <property type="entry name" value="Tetracycline Repressor, domain 2"/>
    <property type="match status" value="1"/>
</dbReference>
<dbReference type="Gene3D" id="1.10.10.60">
    <property type="entry name" value="Homeodomain-like"/>
    <property type="match status" value="1"/>
</dbReference>
<dbReference type="InterPro" id="IPR023851">
    <property type="entry name" value="Tscrpt_reg_TetR-type"/>
</dbReference>
<dbReference type="EMBL" id="JACHML010000001">
    <property type="protein sequence ID" value="MBB6392833.1"/>
    <property type="molecule type" value="Genomic_DNA"/>
</dbReference>
<dbReference type="GO" id="GO:0003700">
    <property type="term" value="F:DNA-binding transcription factor activity"/>
    <property type="evidence" value="ECO:0007669"/>
    <property type="project" value="TreeGrafter"/>
</dbReference>
<evidence type="ECO:0000313" key="6">
    <source>
        <dbReference type="EMBL" id="MBB6392833.1"/>
    </source>
</evidence>
<accession>A0A7X0FSC3</accession>
<proteinExistence type="predicted"/>
<organism evidence="6 7">
    <name type="scientific">Microbacterium thalassium</name>
    <dbReference type="NCBI Taxonomy" id="362649"/>
    <lineage>
        <taxon>Bacteria</taxon>
        <taxon>Bacillati</taxon>
        <taxon>Actinomycetota</taxon>
        <taxon>Actinomycetes</taxon>
        <taxon>Micrococcales</taxon>
        <taxon>Microbacteriaceae</taxon>
        <taxon>Microbacterium</taxon>
    </lineage>
</organism>
<dbReference type="NCBIfam" id="TIGR03968">
    <property type="entry name" value="mycofact_TetR"/>
    <property type="match status" value="1"/>
</dbReference>
<dbReference type="AlphaFoldDB" id="A0A7X0FSC3"/>
<gene>
    <name evidence="6" type="ORF">HD594_003146</name>
</gene>
<reference evidence="6 7" key="1">
    <citation type="submission" date="2020-08" db="EMBL/GenBank/DDBJ databases">
        <title>Sequencing the genomes of 1000 actinobacteria strains.</title>
        <authorList>
            <person name="Klenk H.-P."/>
        </authorList>
    </citation>
    <scope>NUCLEOTIDE SEQUENCE [LARGE SCALE GENOMIC DNA]</scope>
    <source>
        <strain evidence="6 7">DSM 12511</strain>
    </source>
</reference>
<evidence type="ECO:0000256" key="3">
    <source>
        <dbReference type="ARBA" id="ARBA00023163"/>
    </source>
</evidence>
<feature type="DNA-binding region" description="H-T-H motif" evidence="4">
    <location>
        <begin position="39"/>
        <end position="58"/>
    </location>
</feature>
<dbReference type="InterPro" id="IPR041347">
    <property type="entry name" value="MftR_C"/>
</dbReference>
<keyword evidence="1" id="KW-0805">Transcription regulation</keyword>
<name>A0A7X0FSC3_9MICO</name>
<dbReference type="Proteomes" id="UP000537775">
    <property type="component" value="Unassembled WGS sequence"/>
</dbReference>
<evidence type="ECO:0000256" key="1">
    <source>
        <dbReference type="ARBA" id="ARBA00023015"/>
    </source>
</evidence>
<evidence type="ECO:0000313" key="7">
    <source>
        <dbReference type="Proteomes" id="UP000537775"/>
    </source>
</evidence>
<comment type="caution">
    <text evidence="6">The sequence shown here is derived from an EMBL/GenBank/DDBJ whole genome shotgun (WGS) entry which is preliminary data.</text>
</comment>
<feature type="domain" description="HTH tetR-type" evidence="5">
    <location>
        <begin position="16"/>
        <end position="76"/>
    </location>
</feature>
<keyword evidence="3" id="KW-0804">Transcription</keyword>
<dbReference type="PANTHER" id="PTHR30055:SF238">
    <property type="entry name" value="MYCOFACTOCIN BIOSYNTHESIS TRANSCRIPTIONAL REGULATOR MFTR-RELATED"/>
    <property type="match status" value="1"/>
</dbReference>
<dbReference type="PANTHER" id="PTHR30055">
    <property type="entry name" value="HTH-TYPE TRANSCRIPTIONAL REGULATOR RUTR"/>
    <property type="match status" value="1"/>
</dbReference>
<dbReference type="GO" id="GO:0000976">
    <property type="term" value="F:transcription cis-regulatory region binding"/>
    <property type="evidence" value="ECO:0007669"/>
    <property type="project" value="TreeGrafter"/>
</dbReference>
<dbReference type="Pfam" id="PF00440">
    <property type="entry name" value="TetR_N"/>
    <property type="match status" value="1"/>
</dbReference>
<evidence type="ECO:0000256" key="4">
    <source>
        <dbReference type="PROSITE-ProRule" id="PRU00335"/>
    </source>
</evidence>
<sequence>MGDDAAPGRMPGRARATTHGHLSHVALELFVSHGFDDTTMDDVADAAGVSRRTLFRYYPSKNDLPWGDFDGMLTSMREHLASMPSDLPLTDALRQAVLTFNEFPAEERDLHRERMRLLLTVPALLAHSTLRFTAWRQVVADFAAERMERPAEALEPQALAWACLGVCIAAYEQWLADDDGDLLRLLDAAFSWVGTGATVAATGGEDRV</sequence>
<dbReference type="InterPro" id="IPR009057">
    <property type="entry name" value="Homeodomain-like_sf"/>
</dbReference>
<dbReference type="InterPro" id="IPR050109">
    <property type="entry name" value="HTH-type_TetR-like_transc_reg"/>
</dbReference>
<protein>
    <submittedName>
        <fullName evidence="6">Mycofactocin system transcriptional regulator</fullName>
    </submittedName>
</protein>
<keyword evidence="2 4" id="KW-0238">DNA-binding</keyword>
<dbReference type="PRINTS" id="PR00455">
    <property type="entry name" value="HTHTETR"/>
</dbReference>
<evidence type="ECO:0000256" key="2">
    <source>
        <dbReference type="ARBA" id="ARBA00023125"/>
    </source>
</evidence>
<dbReference type="InterPro" id="IPR001647">
    <property type="entry name" value="HTH_TetR"/>
</dbReference>
<keyword evidence="7" id="KW-1185">Reference proteome</keyword>
<dbReference type="RefSeq" id="WP_184751929.1">
    <property type="nucleotide sequence ID" value="NZ_BAAAJR010000001.1"/>
</dbReference>
<evidence type="ECO:0000259" key="5">
    <source>
        <dbReference type="PROSITE" id="PS50977"/>
    </source>
</evidence>